<evidence type="ECO:0000259" key="12">
    <source>
        <dbReference type="PROSITE" id="PS51210"/>
    </source>
</evidence>
<reference evidence="13" key="1">
    <citation type="submission" date="2020-08" db="EMBL/GenBank/DDBJ databases">
        <title>Chromosome-level assembly of Southern catfish (Silurus meridionalis) provides insights into visual adaptation to the nocturnal and benthic lifestyles.</title>
        <authorList>
            <person name="Zhang Y."/>
            <person name="Wang D."/>
            <person name="Peng Z."/>
        </authorList>
    </citation>
    <scope>NUCLEOTIDE SEQUENCE</scope>
    <source>
        <strain evidence="13">SWU-2019-XX</strain>
        <tissue evidence="13">Muscle</tissue>
    </source>
</reference>
<gene>
    <name evidence="13" type="ORF">HF521_021814</name>
</gene>
<dbReference type="InterPro" id="IPR016035">
    <property type="entry name" value="Acyl_Trfase/lysoPLipase"/>
</dbReference>
<dbReference type="FunFam" id="2.60.40.150:FF:000030">
    <property type="entry name" value="Phospholipase A2"/>
    <property type="match status" value="1"/>
</dbReference>
<dbReference type="SMART" id="SM00022">
    <property type="entry name" value="PLAc"/>
    <property type="match status" value="1"/>
</dbReference>
<dbReference type="PANTHER" id="PTHR10728:SF32">
    <property type="entry name" value="CYTOSOLIC PHOSPHOLIPASE A2 BETA"/>
    <property type="match status" value="1"/>
</dbReference>
<comment type="subcellular location">
    <subcellularLocation>
        <location evidence="1">Cytoplasm</location>
    </subcellularLocation>
</comment>
<comment type="catalytic activity">
    <reaction evidence="10">
        <text>a 1,2-diacyl-sn-glycero-3-phosphocholine + H2O = a 1-acyl-sn-glycero-3-phosphocholine + a fatty acid + H(+)</text>
        <dbReference type="Rhea" id="RHEA:15801"/>
        <dbReference type="ChEBI" id="CHEBI:15377"/>
        <dbReference type="ChEBI" id="CHEBI:15378"/>
        <dbReference type="ChEBI" id="CHEBI:28868"/>
        <dbReference type="ChEBI" id="CHEBI:57643"/>
        <dbReference type="ChEBI" id="CHEBI:58168"/>
        <dbReference type="EC" id="3.1.1.4"/>
    </reaction>
</comment>
<organism evidence="13 14">
    <name type="scientific">Silurus meridionalis</name>
    <name type="common">Southern catfish</name>
    <name type="synonym">Silurus soldatovi meridionalis</name>
    <dbReference type="NCBI Taxonomy" id="175797"/>
    <lineage>
        <taxon>Eukaryota</taxon>
        <taxon>Metazoa</taxon>
        <taxon>Chordata</taxon>
        <taxon>Craniata</taxon>
        <taxon>Vertebrata</taxon>
        <taxon>Euteleostomi</taxon>
        <taxon>Actinopterygii</taxon>
        <taxon>Neopterygii</taxon>
        <taxon>Teleostei</taxon>
        <taxon>Ostariophysi</taxon>
        <taxon>Siluriformes</taxon>
        <taxon>Siluridae</taxon>
        <taxon>Silurus</taxon>
    </lineage>
</organism>
<dbReference type="GO" id="GO:0005544">
    <property type="term" value="F:calcium-dependent phospholipid binding"/>
    <property type="evidence" value="ECO:0007669"/>
    <property type="project" value="TreeGrafter"/>
</dbReference>
<evidence type="ECO:0000256" key="7">
    <source>
        <dbReference type="ARBA" id="ARBA00022963"/>
    </source>
</evidence>
<dbReference type="Pfam" id="PF00168">
    <property type="entry name" value="C2"/>
    <property type="match status" value="1"/>
</dbReference>
<dbReference type="AlphaFoldDB" id="A0A8T0BC74"/>
<dbReference type="SMART" id="SM00239">
    <property type="entry name" value="C2"/>
    <property type="match status" value="1"/>
</dbReference>
<sequence length="796" mass="89169">MKREQAPHWNLSVTVLRGEFQHTYDYFSKPDLYVTLRLPTASACTLRTRTINNSQTPDWNETFHFRAYSQAKNILEITLYDSDIALDDKCTSILFDISTLKLGQKLTKDFITDDKVNDKLWVEFELTESPGAPGQYLSNGVLLAAPLSTLEVKLDKLPIDIQHDMLLKLQGAYNEDQVISMSINSSLMQTLRYFINKDLESKFELQTLNEDTVDNEKSSEVSVTPFGPTQDCTLTLPVAKENVNLHLNTVDSSDENMKVRLDFDIPPEEKVFLVKRREVVSRALQKFLSLESSLDSTQVPTVALVCSGGSSRAMTGMYGALKGLQSLGLLDAITYITSVSGSTWALASLYSDPFWSKEGLDKVMASSQKELSKSVTSLFSPAQLSYYHSELQKREKEGYSVSLIDTWGLVLEHLIFGKKHTETLSDQKKAVYKGQNPLPIYTAVNMKKDTSGCLVPEWCEFTPYEVGFSKYGAFISAENFGSEFYLGHVVKKLPETRISFLLGMWSSIFSANLMQLWSAFTGMIPSWASRLGDKVDKIEKGNTSSTLNTLRVNPEASVLSGFLNGCPIISNVFNFLRGFTLHNLYSESSGFNTSNETHPDAFPNKLTPADSTLGLVDSGFAINTAFSPVLRPQRHADVILSLDYTWVEDHLKTLKDTQQYCSEHKLPFPKTDFSKYKSEPKREVYVFEDENNPDAPIVLHFPLVNVSFKEFKAPGVKRKGNTELIDGNIDVSSSSSPYATKNITFESRDFQKLVDLTSYNIVNNKEIIRNTLKKAMSKKGLANIPSSESVNNCTLA</sequence>
<keyword evidence="4 10" id="KW-0479">Metal-binding</keyword>
<dbReference type="GO" id="GO:0047498">
    <property type="term" value="F:calcium-dependent phospholipase A2 activity"/>
    <property type="evidence" value="ECO:0007669"/>
    <property type="project" value="TreeGrafter"/>
</dbReference>
<dbReference type="OrthoDB" id="419768at2759"/>
<evidence type="ECO:0000259" key="11">
    <source>
        <dbReference type="PROSITE" id="PS50004"/>
    </source>
</evidence>
<evidence type="ECO:0000256" key="3">
    <source>
        <dbReference type="ARBA" id="ARBA00022490"/>
    </source>
</evidence>
<keyword evidence="14" id="KW-1185">Reference proteome</keyword>
<name>A0A8T0BC74_SILME</name>
<dbReference type="SUPFAM" id="SSF52151">
    <property type="entry name" value="FabD/lysophospholipase-like"/>
    <property type="match status" value="1"/>
</dbReference>
<keyword evidence="7 9" id="KW-0442">Lipid degradation</keyword>
<dbReference type="Gene3D" id="3.40.1090.10">
    <property type="entry name" value="Cytosolic phospholipase A2 catalytic domain"/>
    <property type="match status" value="1"/>
</dbReference>
<dbReference type="GO" id="GO:0046475">
    <property type="term" value="P:glycerophospholipid catabolic process"/>
    <property type="evidence" value="ECO:0007669"/>
    <property type="project" value="TreeGrafter"/>
</dbReference>
<evidence type="ECO:0000256" key="5">
    <source>
        <dbReference type="ARBA" id="ARBA00022801"/>
    </source>
</evidence>
<accession>A0A8T0BC74</accession>
<keyword evidence="5 9" id="KW-0378">Hydrolase</keyword>
<evidence type="ECO:0000256" key="4">
    <source>
        <dbReference type="ARBA" id="ARBA00022723"/>
    </source>
</evidence>
<evidence type="ECO:0000256" key="2">
    <source>
        <dbReference type="ARBA" id="ARBA00013278"/>
    </source>
</evidence>
<dbReference type="InterPro" id="IPR002642">
    <property type="entry name" value="LysoPLipase_cat_dom"/>
</dbReference>
<dbReference type="Pfam" id="PF01735">
    <property type="entry name" value="PLA2_B"/>
    <property type="match status" value="1"/>
</dbReference>
<evidence type="ECO:0000256" key="8">
    <source>
        <dbReference type="ARBA" id="ARBA00023098"/>
    </source>
</evidence>
<dbReference type="Gene3D" id="2.60.40.150">
    <property type="entry name" value="C2 domain"/>
    <property type="match status" value="1"/>
</dbReference>
<dbReference type="SUPFAM" id="SSF49562">
    <property type="entry name" value="C2 domain (Calcium/lipid-binding domain, CaLB)"/>
    <property type="match status" value="1"/>
</dbReference>
<keyword evidence="8 9" id="KW-0443">Lipid metabolism</keyword>
<feature type="domain" description="PLA2c" evidence="12">
    <location>
        <begin position="251"/>
        <end position="796"/>
    </location>
</feature>
<dbReference type="PROSITE" id="PS50004">
    <property type="entry name" value="C2"/>
    <property type="match status" value="1"/>
</dbReference>
<comment type="domain">
    <text evidence="10">The N-terminal C2 domain associates with lipid membranes upon calcium binding.</text>
</comment>
<evidence type="ECO:0000313" key="14">
    <source>
        <dbReference type="Proteomes" id="UP000606274"/>
    </source>
</evidence>
<proteinExistence type="predicted"/>
<dbReference type="Proteomes" id="UP000606274">
    <property type="component" value="Unassembled WGS sequence"/>
</dbReference>
<evidence type="ECO:0000256" key="6">
    <source>
        <dbReference type="ARBA" id="ARBA00022837"/>
    </source>
</evidence>
<dbReference type="InterPro" id="IPR000008">
    <property type="entry name" value="C2_dom"/>
</dbReference>
<dbReference type="InterPro" id="IPR035892">
    <property type="entry name" value="C2_domain_sf"/>
</dbReference>
<dbReference type="PANTHER" id="PTHR10728">
    <property type="entry name" value="CYTOSOLIC PHOSPHOLIPASE A2"/>
    <property type="match status" value="1"/>
</dbReference>
<feature type="domain" description="C2" evidence="11">
    <location>
        <begin position="1"/>
        <end position="110"/>
    </location>
</feature>
<keyword evidence="3 10" id="KW-0963">Cytoplasm</keyword>
<evidence type="ECO:0000256" key="10">
    <source>
        <dbReference type="RuleBase" id="RU362102"/>
    </source>
</evidence>
<keyword evidence="6 10" id="KW-0106">Calcium</keyword>
<dbReference type="EC" id="3.1.1.4" evidence="2 10"/>
<protein>
    <recommendedName>
        <fullName evidence="2 10">Phospholipase A2</fullName>
        <ecNumber evidence="2 10">3.1.1.4</ecNumber>
    </recommendedName>
</protein>
<evidence type="ECO:0000256" key="9">
    <source>
        <dbReference type="PROSITE-ProRule" id="PRU00555"/>
    </source>
</evidence>
<dbReference type="PROSITE" id="PS51210">
    <property type="entry name" value="PLA2C"/>
    <property type="match status" value="1"/>
</dbReference>
<evidence type="ECO:0000313" key="13">
    <source>
        <dbReference type="EMBL" id="KAF7704742.1"/>
    </source>
</evidence>
<evidence type="ECO:0000256" key="1">
    <source>
        <dbReference type="ARBA" id="ARBA00004496"/>
    </source>
</evidence>
<dbReference type="EMBL" id="JABFDY010000008">
    <property type="protein sequence ID" value="KAF7704742.1"/>
    <property type="molecule type" value="Genomic_DNA"/>
</dbReference>
<comment type="caution">
    <text evidence="13">The sequence shown here is derived from an EMBL/GenBank/DDBJ whole genome shotgun (WGS) entry which is preliminary data.</text>
</comment>
<dbReference type="GO" id="GO:0005509">
    <property type="term" value="F:calcium ion binding"/>
    <property type="evidence" value="ECO:0007669"/>
    <property type="project" value="TreeGrafter"/>
</dbReference>
<dbReference type="GO" id="GO:0005829">
    <property type="term" value="C:cytosol"/>
    <property type="evidence" value="ECO:0007669"/>
    <property type="project" value="TreeGrafter"/>
</dbReference>